<evidence type="ECO:0000313" key="1">
    <source>
        <dbReference type="EMBL" id="CUX96447.1"/>
    </source>
</evidence>
<dbReference type="EMBL" id="LN999833">
    <property type="protein sequence ID" value="CUX96447.1"/>
    <property type="molecule type" value="Genomic_DNA"/>
</dbReference>
<gene>
    <name evidence="1" type="ORF">MHIR_DE00103</name>
</gene>
<dbReference type="Proteomes" id="UP000095322">
    <property type="component" value="Chromosome I"/>
</dbReference>
<dbReference type="AlphaFoldDB" id="A0A143WSE5"/>
<organism evidence="1 2">
    <name type="scientific">Candidatus Doolittlea endobia</name>
    <dbReference type="NCBI Taxonomy" id="1778262"/>
    <lineage>
        <taxon>Bacteria</taxon>
        <taxon>Pseudomonadati</taxon>
        <taxon>Pseudomonadota</taxon>
        <taxon>Gammaproteobacteria</taxon>
        <taxon>Enterobacterales</taxon>
        <taxon>Enterobacteriaceae</taxon>
        <taxon>Candidatus Doolittlea</taxon>
    </lineage>
</organism>
<dbReference type="KEGG" id="den:MHIR_DE00103"/>
<reference evidence="2" key="1">
    <citation type="submission" date="2016-01" db="EMBL/GenBank/DDBJ databases">
        <authorList>
            <person name="Husnik F."/>
        </authorList>
    </citation>
    <scope>NUCLEOTIDE SEQUENCE [LARGE SCALE GENOMIC DNA]</scope>
</reference>
<protein>
    <submittedName>
        <fullName evidence="1">Uncharacterized protein</fullName>
    </submittedName>
</protein>
<keyword evidence="2" id="KW-1185">Reference proteome</keyword>
<accession>A0A143WSE5</accession>
<name>A0A143WSE5_9ENTR</name>
<sequence length="59" mass="6877">MHRVRKRLCGVEIYSSQNADSASEIGIVDVIIATSCIMVRRKKRLLYSIEFLLHCYYVK</sequence>
<proteinExistence type="predicted"/>
<evidence type="ECO:0000313" key="2">
    <source>
        <dbReference type="Proteomes" id="UP000095322"/>
    </source>
</evidence>